<feature type="domain" description="Carbohydrate kinase PfkB" evidence="4">
    <location>
        <begin position="14"/>
        <end position="295"/>
    </location>
</feature>
<gene>
    <name evidence="5" type="ordered locus">Acel_0955</name>
</gene>
<dbReference type="PANTHER" id="PTHR43320:SF3">
    <property type="entry name" value="CARBOHYDRATE KINASE PFKB DOMAIN-CONTAINING PROTEIN"/>
    <property type="match status" value="1"/>
</dbReference>
<proteinExistence type="inferred from homology"/>
<evidence type="ECO:0000313" key="5">
    <source>
        <dbReference type="EMBL" id="ABK52728.1"/>
    </source>
</evidence>
<keyword evidence="6" id="KW-1185">Reference proteome</keyword>
<dbReference type="InterPro" id="IPR011611">
    <property type="entry name" value="PfkB_dom"/>
</dbReference>
<dbReference type="eggNOG" id="COG0524">
    <property type="taxonomic scope" value="Bacteria"/>
</dbReference>
<dbReference type="InterPro" id="IPR029056">
    <property type="entry name" value="Ribokinase-like"/>
</dbReference>
<dbReference type="FunCoup" id="A0LTG8">
    <property type="interactions" value="26"/>
</dbReference>
<keyword evidence="3" id="KW-0418">Kinase</keyword>
<dbReference type="CDD" id="cd01942">
    <property type="entry name" value="ribokinase_group_A"/>
    <property type="match status" value="1"/>
</dbReference>
<accession>A0LTG8</accession>
<evidence type="ECO:0000256" key="3">
    <source>
        <dbReference type="ARBA" id="ARBA00022777"/>
    </source>
</evidence>
<evidence type="ECO:0000256" key="2">
    <source>
        <dbReference type="ARBA" id="ARBA00022679"/>
    </source>
</evidence>
<dbReference type="InterPro" id="IPR052700">
    <property type="entry name" value="Carb_kinase_PfkB-like"/>
</dbReference>
<comment type="similarity">
    <text evidence="1">Belongs to the carbohydrate kinase PfkB family.</text>
</comment>
<dbReference type="GO" id="GO:0016301">
    <property type="term" value="F:kinase activity"/>
    <property type="evidence" value="ECO:0007669"/>
    <property type="project" value="UniProtKB-KW"/>
</dbReference>
<dbReference type="HOGENOM" id="CLU_027634_5_2_11"/>
<dbReference type="Proteomes" id="UP000008221">
    <property type="component" value="Chromosome"/>
</dbReference>
<dbReference type="STRING" id="351607.Acel_0955"/>
<dbReference type="Pfam" id="PF00294">
    <property type="entry name" value="PfkB"/>
    <property type="match status" value="1"/>
</dbReference>
<name>A0LTG8_ACIC1</name>
<dbReference type="AlphaFoldDB" id="A0LTG8"/>
<dbReference type="RefSeq" id="WP_011719791.1">
    <property type="nucleotide sequence ID" value="NC_008578.1"/>
</dbReference>
<evidence type="ECO:0000259" key="4">
    <source>
        <dbReference type="Pfam" id="PF00294"/>
    </source>
</evidence>
<dbReference type="PANTHER" id="PTHR43320">
    <property type="entry name" value="SUGAR KINASE"/>
    <property type="match status" value="1"/>
</dbReference>
<reference evidence="5 6" key="1">
    <citation type="journal article" date="2009" name="Genome Res.">
        <title>Complete genome of the cellulolytic thermophile Acidothermus cellulolyticus 11B provides insights into its ecophysiological and evolutionary adaptations.</title>
        <authorList>
            <person name="Barabote R.D."/>
            <person name="Xie G."/>
            <person name="Leu D.H."/>
            <person name="Normand P."/>
            <person name="Necsulea A."/>
            <person name="Daubin V."/>
            <person name="Medigue C."/>
            <person name="Adney W.S."/>
            <person name="Xu X.C."/>
            <person name="Lapidus A."/>
            <person name="Parales R.E."/>
            <person name="Detter C."/>
            <person name="Pujic P."/>
            <person name="Bruce D."/>
            <person name="Lavire C."/>
            <person name="Challacombe J.F."/>
            <person name="Brettin T.S."/>
            <person name="Berry A.M."/>
        </authorList>
    </citation>
    <scope>NUCLEOTIDE SEQUENCE [LARGE SCALE GENOMIC DNA]</scope>
    <source>
        <strain evidence="6">ATCC 43068 / DSM 8971 / 11B</strain>
    </source>
</reference>
<dbReference type="Gene3D" id="3.40.1190.20">
    <property type="match status" value="1"/>
</dbReference>
<dbReference type="EMBL" id="CP000481">
    <property type="protein sequence ID" value="ABK52728.1"/>
    <property type="molecule type" value="Genomic_DNA"/>
</dbReference>
<dbReference type="SUPFAM" id="SSF53613">
    <property type="entry name" value="Ribokinase-like"/>
    <property type="match status" value="1"/>
</dbReference>
<dbReference type="InParanoid" id="A0LTG8"/>
<sequence>MRIAVTGSIATDQLMFYPGRFTDDFIADHFERVSVSFLVDRMEIRRGGVAANICYGMAALGLRPALVGAAGADFADYRSWLDRHGVDTASVHVFELFHTARFMCTTDAAQNQIASFYPGAMTQARTIELAPVAERLGGLDWVVISPNDPEAMQRHTAECRNRGYRFVADPSQQVANMDGAELRELVTGAALLFCNAYEKALLERKTGWTDAEVLHRVGVRVTTLGAHGAVVESPDAPPIRVPAVPPHELVDPTGVGDAFRAGFLSGMCWGLGWERCAQLGSLLATYALETVGTQEYEVKPEHFIDRFAAAFGPAAAAEVAPRLGVTDPDSGGPAGGRQR</sequence>
<dbReference type="KEGG" id="ace:Acel_0955"/>
<organism evidence="5 6">
    <name type="scientific">Acidothermus cellulolyticus (strain ATCC 43068 / DSM 8971 / 11B)</name>
    <dbReference type="NCBI Taxonomy" id="351607"/>
    <lineage>
        <taxon>Bacteria</taxon>
        <taxon>Bacillati</taxon>
        <taxon>Actinomycetota</taxon>
        <taxon>Actinomycetes</taxon>
        <taxon>Acidothermales</taxon>
        <taxon>Acidothermaceae</taxon>
        <taxon>Acidothermus</taxon>
    </lineage>
</organism>
<evidence type="ECO:0000256" key="1">
    <source>
        <dbReference type="ARBA" id="ARBA00010688"/>
    </source>
</evidence>
<dbReference type="OrthoDB" id="9779730at2"/>
<keyword evidence="2" id="KW-0808">Transferase</keyword>
<protein>
    <submittedName>
        <fullName evidence="5">PfkB domain protein</fullName>
    </submittedName>
</protein>
<evidence type="ECO:0000313" key="6">
    <source>
        <dbReference type="Proteomes" id="UP000008221"/>
    </source>
</evidence>